<name>A0AAD4BSX6_BOLED</name>
<evidence type="ECO:0000313" key="1">
    <source>
        <dbReference type="EMBL" id="KAF8439079.1"/>
    </source>
</evidence>
<dbReference type="EMBL" id="WHUW01000015">
    <property type="protein sequence ID" value="KAF8439079.1"/>
    <property type="molecule type" value="Genomic_DNA"/>
</dbReference>
<dbReference type="AlphaFoldDB" id="A0AAD4BSX6"/>
<protein>
    <submittedName>
        <fullName evidence="1">Uncharacterized protein</fullName>
    </submittedName>
</protein>
<reference evidence="1" key="2">
    <citation type="journal article" date="2020" name="Nat. Commun.">
        <title>Large-scale genome sequencing of mycorrhizal fungi provides insights into the early evolution of symbiotic traits.</title>
        <authorList>
            <person name="Miyauchi S."/>
            <person name="Kiss E."/>
            <person name="Kuo A."/>
            <person name="Drula E."/>
            <person name="Kohler A."/>
            <person name="Sanchez-Garcia M."/>
            <person name="Morin E."/>
            <person name="Andreopoulos B."/>
            <person name="Barry K.W."/>
            <person name="Bonito G."/>
            <person name="Buee M."/>
            <person name="Carver A."/>
            <person name="Chen C."/>
            <person name="Cichocki N."/>
            <person name="Clum A."/>
            <person name="Culley D."/>
            <person name="Crous P.W."/>
            <person name="Fauchery L."/>
            <person name="Girlanda M."/>
            <person name="Hayes R.D."/>
            <person name="Keri Z."/>
            <person name="LaButti K."/>
            <person name="Lipzen A."/>
            <person name="Lombard V."/>
            <person name="Magnuson J."/>
            <person name="Maillard F."/>
            <person name="Murat C."/>
            <person name="Nolan M."/>
            <person name="Ohm R.A."/>
            <person name="Pangilinan J."/>
            <person name="Pereira M.F."/>
            <person name="Perotto S."/>
            <person name="Peter M."/>
            <person name="Pfister S."/>
            <person name="Riley R."/>
            <person name="Sitrit Y."/>
            <person name="Stielow J.B."/>
            <person name="Szollosi G."/>
            <person name="Zifcakova L."/>
            <person name="Stursova M."/>
            <person name="Spatafora J.W."/>
            <person name="Tedersoo L."/>
            <person name="Vaario L.M."/>
            <person name="Yamada A."/>
            <person name="Yan M."/>
            <person name="Wang P."/>
            <person name="Xu J."/>
            <person name="Bruns T."/>
            <person name="Baldrian P."/>
            <person name="Vilgalys R."/>
            <person name="Dunand C."/>
            <person name="Henrissat B."/>
            <person name="Grigoriev I.V."/>
            <person name="Hibbett D."/>
            <person name="Nagy L.G."/>
            <person name="Martin F.M."/>
        </authorList>
    </citation>
    <scope>NUCLEOTIDE SEQUENCE</scope>
    <source>
        <strain evidence="1">BED1</strain>
    </source>
</reference>
<accession>A0AAD4BSX6</accession>
<sequence>MPWYSPPTRREVSLVLFSLTTFVLFYNLETSFTSNGERLTSQARKKGTDSTSAGWDGVVYGNWAWEEQQVAENARKHLSDTNLSVSSPPHIFGSIGVNDGILDWAGQIPETTVLKHVPGYTVMDNVFMLNGTLFVVTDDLSFPSLGSIASSSENPQAVPRPSDWQILSTAQAKETLGSFGGLIHGVSWLVTDASPSNYTLFSLWRTYTALDMSFSPDALTLPPPRRIIYPNVPTFMGKQPDSNGHTILRQRSPSGFHPMVVKAAFTTLGLMYAEDWADYTLLHVPFLLKRVVVADQGAAHRARVDLPSFAVPLTELDASREWWEPIRRNVARFLGVPEQAPEKSGLTTAKTVVTYLSRQDAAQGPKVRAADHKALVRALGDLGDGYEVHVVSAEASWATRMRAIAQSTVVVGVYGEHMADCVYIPPSGRAMVMEMFPPKVFVQDTQVSVGALDVRYFAWSEARQHGVDMLPPVAPPDGEEHDEVPVDAGALTIPVP</sequence>
<proteinExistence type="predicted"/>
<comment type="caution">
    <text evidence="1">The sequence shown here is derived from an EMBL/GenBank/DDBJ whole genome shotgun (WGS) entry which is preliminary data.</text>
</comment>
<dbReference type="Proteomes" id="UP001194468">
    <property type="component" value="Unassembled WGS sequence"/>
</dbReference>
<evidence type="ECO:0000313" key="2">
    <source>
        <dbReference type="Proteomes" id="UP001194468"/>
    </source>
</evidence>
<reference evidence="1" key="1">
    <citation type="submission" date="2019-10" db="EMBL/GenBank/DDBJ databases">
        <authorList>
            <consortium name="DOE Joint Genome Institute"/>
            <person name="Kuo A."/>
            <person name="Miyauchi S."/>
            <person name="Kiss E."/>
            <person name="Drula E."/>
            <person name="Kohler A."/>
            <person name="Sanchez-Garcia M."/>
            <person name="Andreopoulos B."/>
            <person name="Barry K.W."/>
            <person name="Bonito G."/>
            <person name="Buee M."/>
            <person name="Carver A."/>
            <person name="Chen C."/>
            <person name="Cichocki N."/>
            <person name="Clum A."/>
            <person name="Culley D."/>
            <person name="Crous P.W."/>
            <person name="Fauchery L."/>
            <person name="Girlanda M."/>
            <person name="Hayes R."/>
            <person name="Keri Z."/>
            <person name="LaButti K."/>
            <person name="Lipzen A."/>
            <person name="Lombard V."/>
            <person name="Magnuson J."/>
            <person name="Maillard F."/>
            <person name="Morin E."/>
            <person name="Murat C."/>
            <person name="Nolan M."/>
            <person name="Ohm R."/>
            <person name="Pangilinan J."/>
            <person name="Pereira M."/>
            <person name="Perotto S."/>
            <person name="Peter M."/>
            <person name="Riley R."/>
            <person name="Sitrit Y."/>
            <person name="Stielow B."/>
            <person name="Szollosi G."/>
            <person name="Zifcakova L."/>
            <person name="Stursova M."/>
            <person name="Spatafora J.W."/>
            <person name="Tedersoo L."/>
            <person name="Vaario L.-M."/>
            <person name="Yamada A."/>
            <person name="Yan M."/>
            <person name="Wang P."/>
            <person name="Xu J."/>
            <person name="Bruns T."/>
            <person name="Baldrian P."/>
            <person name="Vilgalys R."/>
            <person name="Henrissat B."/>
            <person name="Grigoriev I.V."/>
            <person name="Hibbett D."/>
            <person name="Nagy L.G."/>
            <person name="Martin F.M."/>
        </authorList>
    </citation>
    <scope>NUCLEOTIDE SEQUENCE</scope>
    <source>
        <strain evidence="1">BED1</strain>
    </source>
</reference>
<organism evidence="1 2">
    <name type="scientific">Boletus edulis BED1</name>
    <dbReference type="NCBI Taxonomy" id="1328754"/>
    <lineage>
        <taxon>Eukaryota</taxon>
        <taxon>Fungi</taxon>
        <taxon>Dikarya</taxon>
        <taxon>Basidiomycota</taxon>
        <taxon>Agaricomycotina</taxon>
        <taxon>Agaricomycetes</taxon>
        <taxon>Agaricomycetidae</taxon>
        <taxon>Boletales</taxon>
        <taxon>Boletineae</taxon>
        <taxon>Boletaceae</taxon>
        <taxon>Boletoideae</taxon>
        <taxon>Boletus</taxon>
    </lineage>
</organism>
<gene>
    <name evidence="1" type="ORF">L210DRAFT_3646588</name>
</gene>
<keyword evidence="2" id="KW-1185">Reference proteome</keyword>